<organism evidence="3 4">
    <name type="scientific">Chlamydomonas eustigma</name>
    <dbReference type="NCBI Taxonomy" id="1157962"/>
    <lineage>
        <taxon>Eukaryota</taxon>
        <taxon>Viridiplantae</taxon>
        <taxon>Chlorophyta</taxon>
        <taxon>core chlorophytes</taxon>
        <taxon>Chlorophyceae</taxon>
        <taxon>CS clade</taxon>
        <taxon>Chlamydomonadales</taxon>
        <taxon>Chlamydomonadaceae</taxon>
        <taxon>Chlamydomonas</taxon>
    </lineage>
</organism>
<dbReference type="AlphaFoldDB" id="A0A250XDV7"/>
<accession>A0A250XDV7</accession>
<feature type="non-terminal residue" evidence="3">
    <location>
        <position position="1"/>
    </location>
</feature>
<feature type="domain" description="O-methyltransferase C-terminal" evidence="2">
    <location>
        <begin position="123"/>
        <end position="176"/>
    </location>
</feature>
<dbReference type="InterPro" id="IPR001077">
    <property type="entry name" value="COMT_C"/>
</dbReference>
<dbReference type="Gene3D" id="3.40.50.150">
    <property type="entry name" value="Vaccinia Virus protein VP39"/>
    <property type="match status" value="2"/>
</dbReference>
<dbReference type="PANTHER" id="PTHR43712">
    <property type="entry name" value="PUTATIVE (AFU_ORTHOLOGUE AFUA_4G14580)-RELATED"/>
    <property type="match status" value="1"/>
</dbReference>
<feature type="compositionally biased region" description="Polar residues" evidence="1">
    <location>
        <begin position="56"/>
        <end position="72"/>
    </location>
</feature>
<evidence type="ECO:0000313" key="3">
    <source>
        <dbReference type="EMBL" id="GAX81082.1"/>
    </source>
</evidence>
<dbReference type="Proteomes" id="UP000232323">
    <property type="component" value="Unassembled WGS sequence"/>
</dbReference>
<evidence type="ECO:0000256" key="1">
    <source>
        <dbReference type="SAM" id="MobiDB-lite"/>
    </source>
</evidence>
<dbReference type="SUPFAM" id="SSF53335">
    <property type="entry name" value="S-adenosyl-L-methionine-dependent methyltransferases"/>
    <property type="match status" value="2"/>
</dbReference>
<protein>
    <recommendedName>
        <fullName evidence="2">O-methyltransferase C-terminal domain-containing protein</fullName>
    </recommendedName>
</protein>
<proteinExistence type="predicted"/>
<gene>
    <name evidence="3" type="ORF">CEUSTIGMA_g8516.t1</name>
</gene>
<dbReference type="PANTHER" id="PTHR43712:SF2">
    <property type="entry name" value="O-METHYLTRANSFERASE CICE"/>
    <property type="match status" value="1"/>
</dbReference>
<dbReference type="GO" id="GO:0008171">
    <property type="term" value="F:O-methyltransferase activity"/>
    <property type="evidence" value="ECO:0007669"/>
    <property type="project" value="InterPro"/>
</dbReference>
<dbReference type="EMBL" id="BEGY01000060">
    <property type="protein sequence ID" value="GAX81082.1"/>
    <property type="molecule type" value="Genomic_DNA"/>
</dbReference>
<comment type="caution">
    <text evidence="3">The sequence shown here is derived from an EMBL/GenBank/DDBJ whole genome shotgun (WGS) entry which is preliminary data.</text>
</comment>
<sequence length="444" mass="46354">TNDIIFGSATETDIDVMSFKPPPSAAAAAAVGDKPATRWALEPAVGHDLESADVSPRTSTQGGSDDTGSRSLASPLIGEVETQQNYLSRLSGHAAAAAAPGVKAAASSAPGDDACCLPATNTSSHDDARLQFVQGDFFQPLPKELQGVDVVLMKFILHDWRYEEASHILTNVRNCLLGNLAESGSSSNNKDYGTCTTTEALAGASTTPILTSSSSSNKDYGTCTTTEALIAGASTTPILTSSSSNKAPGLVIAEQPANAGLSTAASSLLWMNNWFQQKESKYKAGSKERAGAVRLILVEHVLPEMPCSSSASTAFASDLEMLTGCGGLERTQAQWEQLLGSCGFRLEYVRPVTPVGHICLIAASIINNQLSASSDELADSHHVTTADQEVQEEGYHMSRPHLDADDIRFGHPGGDAADIQPVAGSEGNRVVVVAANAALTQPLL</sequence>
<keyword evidence="4" id="KW-1185">Reference proteome</keyword>
<dbReference type="Pfam" id="PF00891">
    <property type="entry name" value="Methyltransf_2"/>
    <property type="match status" value="1"/>
</dbReference>
<feature type="region of interest" description="Disordered" evidence="1">
    <location>
        <begin position="46"/>
        <end position="72"/>
    </location>
</feature>
<dbReference type="InterPro" id="IPR029063">
    <property type="entry name" value="SAM-dependent_MTases_sf"/>
</dbReference>
<reference evidence="3 4" key="1">
    <citation type="submission" date="2017-08" db="EMBL/GenBank/DDBJ databases">
        <title>Acidophilic green algal genome provides insights into adaptation to an acidic environment.</title>
        <authorList>
            <person name="Hirooka S."/>
            <person name="Hirose Y."/>
            <person name="Kanesaki Y."/>
            <person name="Higuchi S."/>
            <person name="Fujiwara T."/>
            <person name="Onuma R."/>
            <person name="Era A."/>
            <person name="Ohbayashi R."/>
            <person name="Uzuka A."/>
            <person name="Nozaki H."/>
            <person name="Yoshikawa H."/>
            <person name="Miyagishima S.Y."/>
        </authorList>
    </citation>
    <scope>NUCLEOTIDE SEQUENCE [LARGE SCALE GENOMIC DNA]</scope>
    <source>
        <strain evidence="3 4">NIES-2499</strain>
    </source>
</reference>
<name>A0A250XDV7_9CHLO</name>
<evidence type="ECO:0000313" key="4">
    <source>
        <dbReference type="Proteomes" id="UP000232323"/>
    </source>
</evidence>
<evidence type="ECO:0000259" key="2">
    <source>
        <dbReference type="Pfam" id="PF00891"/>
    </source>
</evidence>
<dbReference type="OrthoDB" id="543905at2759"/>